<feature type="domain" description="YdhG-like" evidence="1">
    <location>
        <begin position="23"/>
        <end position="113"/>
    </location>
</feature>
<name>A0A0W8F4H4_9ZZZZ</name>
<evidence type="ECO:0000313" key="2">
    <source>
        <dbReference type="EMBL" id="KUG15769.1"/>
    </source>
</evidence>
<comment type="caution">
    <text evidence="2">The sequence shown here is derived from an EMBL/GenBank/DDBJ whole genome shotgun (WGS) entry which is preliminary data.</text>
</comment>
<protein>
    <recommendedName>
        <fullName evidence="1">YdhG-like domain-containing protein</fullName>
    </recommendedName>
</protein>
<sequence>MDARKRKIETIDDYIGTFPLEVQKILQNLRATIREVAPGAEEAIRYGIPTFRLHGNLVHFAAFKNHIGLYPGPSAIDAFRNELSSYTLSKGTIQFPIKKPIPFDLVRRIVEYRVTENREQGREEK</sequence>
<organism evidence="2">
    <name type="scientific">hydrocarbon metagenome</name>
    <dbReference type="NCBI Taxonomy" id="938273"/>
    <lineage>
        <taxon>unclassified sequences</taxon>
        <taxon>metagenomes</taxon>
        <taxon>ecological metagenomes</taxon>
    </lineage>
</organism>
<accession>A0A0W8F4H4</accession>
<dbReference type="Gene3D" id="3.90.1150.200">
    <property type="match status" value="1"/>
</dbReference>
<proteinExistence type="predicted"/>
<reference evidence="2" key="1">
    <citation type="journal article" date="2015" name="Proc. Natl. Acad. Sci. U.S.A.">
        <title>Networks of energetic and metabolic interactions define dynamics in microbial communities.</title>
        <authorList>
            <person name="Embree M."/>
            <person name="Liu J.K."/>
            <person name="Al-Bassam M.M."/>
            <person name="Zengler K."/>
        </authorList>
    </citation>
    <scope>NUCLEOTIDE SEQUENCE</scope>
</reference>
<dbReference type="Pfam" id="PF08818">
    <property type="entry name" value="DUF1801"/>
    <property type="match status" value="1"/>
</dbReference>
<gene>
    <name evidence="2" type="ORF">ASZ90_014567</name>
</gene>
<dbReference type="InterPro" id="IPR014922">
    <property type="entry name" value="YdhG-like"/>
</dbReference>
<dbReference type="SUPFAM" id="SSF159888">
    <property type="entry name" value="YdhG-like"/>
    <property type="match status" value="1"/>
</dbReference>
<dbReference type="AlphaFoldDB" id="A0A0W8F4H4"/>
<dbReference type="EMBL" id="LNQE01001533">
    <property type="protein sequence ID" value="KUG15769.1"/>
    <property type="molecule type" value="Genomic_DNA"/>
</dbReference>
<evidence type="ECO:0000259" key="1">
    <source>
        <dbReference type="Pfam" id="PF08818"/>
    </source>
</evidence>